<evidence type="ECO:0000313" key="12">
    <source>
        <dbReference type="Proteomes" id="UP000013827"/>
    </source>
</evidence>
<dbReference type="PANTHER" id="PTHR48085:SF5">
    <property type="entry name" value="CADMIUM_ZINC-TRANSPORTING ATPASE HMA4-RELATED"/>
    <property type="match status" value="1"/>
</dbReference>
<dbReference type="Proteomes" id="UP000013827">
    <property type="component" value="Unassembled WGS sequence"/>
</dbReference>
<evidence type="ECO:0000256" key="3">
    <source>
        <dbReference type="ARBA" id="ARBA00022692"/>
    </source>
</evidence>
<keyword evidence="5" id="KW-0067">ATP-binding</keyword>
<dbReference type="GO" id="GO:0016020">
    <property type="term" value="C:membrane"/>
    <property type="evidence" value="ECO:0007669"/>
    <property type="project" value="UniProtKB-SubCell"/>
</dbReference>
<comment type="similarity">
    <text evidence="2">Belongs to the cation transport ATPase (P-type) (TC 3.A.3) family. Type IB subfamily.</text>
</comment>
<dbReference type="Gene3D" id="3.40.1110.10">
    <property type="entry name" value="Calcium-transporting ATPase, cytoplasmic domain N"/>
    <property type="match status" value="1"/>
</dbReference>
<dbReference type="Gene3D" id="3.40.50.1000">
    <property type="entry name" value="HAD superfamily/HAD-like"/>
    <property type="match status" value="1"/>
</dbReference>
<dbReference type="Gene3D" id="3.30.70.100">
    <property type="match status" value="1"/>
</dbReference>
<dbReference type="EnsemblProtists" id="EOD33327">
    <property type="protein sequence ID" value="EOD33327"/>
    <property type="gene ID" value="EMIHUDRAFT_111900"/>
</dbReference>
<dbReference type="STRING" id="2903.R1DEE7"/>
<feature type="transmembrane region" description="Helical" evidence="9">
    <location>
        <begin position="122"/>
        <end position="140"/>
    </location>
</feature>
<dbReference type="GO" id="GO:0046872">
    <property type="term" value="F:metal ion binding"/>
    <property type="evidence" value="ECO:0007669"/>
    <property type="project" value="InterPro"/>
</dbReference>
<comment type="subcellular location">
    <subcellularLocation>
        <location evidence="1">Membrane</location>
        <topology evidence="1">Multi-pass membrane protein</topology>
    </subcellularLocation>
</comment>
<evidence type="ECO:0000259" key="10">
    <source>
        <dbReference type="PROSITE" id="PS50846"/>
    </source>
</evidence>
<dbReference type="Pfam" id="PF00403">
    <property type="entry name" value="HMA"/>
    <property type="match status" value="1"/>
</dbReference>
<evidence type="ECO:0000256" key="9">
    <source>
        <dbReference type="SAM" id="Phobius"/>
    </source>
</evidence>
<dbReference type="InterPro" id="IPR023299">
    <property type="entry name" value="ATPase_P-typ_cyto_dom_N"/>
</dbReference>
<dbReference type="InterPro" id="IPR006121">
    <property type="entry name" value="HMA_dom"/>
</dbReference>
<dbReference type="HOGENOM" id="CLU_462676_0_0_1"/>
<dbReference type="GeneID" id="17278597"/>
<keyword evidence="12" id="KW-1185">Reference proteome</keyword>
<dbReference type="PROSITE" id="PS50846">
    <property type="entry name" value="HMA_2"/>
    <property type="match status" value="1"/>
</dbReference>
<evidence type="ECO:0000256" key="6">
    <source>
        <dbReference type="ARBA" id="ARBA00022989"/>
    </source>
</evidence>
<dbReference type="eggNOG" id="KOG0207">
    <property type="taxonomic scope" value="Eukaryota"/>
</dbReference>
<keyword evidence="7 9" id="KW-0472">Membrane</keyword>
<dbReference type="AlphaFoldDB" id="A0A0D3KC42"/>
<dbReference type="SUPFAM" id="SSF81660">
    <property type="entry name" value="Metal cation-transporting ATPase, ATP-binding domain N"/>
    <property type="match status" value="1"/>
</dbReference>
<evidence type="ECO:0000313" key="11">
    <source>
        <dbReference type="EnsemblProtists" id="EOD33327"/>
    </source>
</evidence>
<keyword evidence="3 9" id="KW-0812">Transmembrane</keyword>
<feature type="compositionally biased region" description="Low complexity" evidence="8">
    <location>
        <begin position="479"/>
        <end position="489"/>
    </location>
</feature>
<feature type="transmembrane region" description="Helical" evidence="9">
    <location>
        <begin position="160"/>
        <end position="182"/>
    </location>
</feature>
<evidence type="ECO:0000256" key="5">
    <source>
        <dbReference type="ARBA" id="ARBA00022840"/>
    </source>
</evidence>
<keyword evidence="6 9" id="KW-1133">Transmembrane helix</keyword>
<organism evidence="11 12">
    <name type="scientific">Emiliania huxleyi (strain CCMP1516)</name>
    <dbReference type="NCBI Taxonomy" id="280463"/>
    <lineage>
        <taxon>Eukaryota</taxon>
        <taxon>Haptista</taxon>
        <taxon>Haptophyta</taxon>
        <taxon>Prymnesiophyceae</taxon>
        <taxon>Isochrysidales</taxon>
        <taxon>Noelaerhabdaceae</taxon>
        <taxon>Emiliania</taxon>
    </lineage>
</organism>
<dbReference type="PANTHER" id="PTHR48085">
    <property type="entry name" value="CADMIUM/ZINC-TRANSPORTING ATPASE HMA2-RELATED"/>
    <property type="match status" value="1"/>
</dbReference>
<evidence type="ECO:0000256" key="1">
    <source>
        <dbReference type="ARBA" id="ARBA00004141"/>
    </source>
</evidence>
<dbReference type="KEGG" id="ehx:EMIHUDRAFT_111900"/>
<dbReference type="InterPro" id="IPR036163">
    <property type="entry name" value="HMA_dom_sf"/>
</dbReference>
<dbReference type="PROSITE" id="PS00154">
    <property type="entry name" value="ATPASE_E1_E2"/>
    <property type="match status" value="1"/>
</dbReference>
<dbReference type="InterPro" id="IPR018303">
    <property type="entry name" value="ATPase_P-typ_P_site"/>
</dbReference>
<dbReference type="RefSeq" id="XP_005785756.1">
    <property type="nucleotide sequence ID" value="XM_005785699.1"/>
</dbReference>
<dbReference type="InterPro" id="IPR023214">
    <property type="entry name" value="HAD_sf"/>
</dbReference>
<feature type="domain" description="HMA" evidence="10">
    <location>
        <begin position="36"/>
        <end position="102"/>
    </location>
</feature>
<reference evidence="11" key="2">
    <citation type="submission" date="2024-10" db="UniProtKB">
        <authorList>
            <consortium name="EnsemblProtists"/>
        </authorList>
    </citation>
    <scope>IDENTIFICATION</scope>
</reference>
<evidence type="ECO:0000256" key="8">
    <source>
        <dbReference type="SAM" id="MobiDB-lite"/>
    </source>
</evidence>
<accession>A0A0D3KC42</accession>
<dbReference type="CDD" id="cd00371">
    <property type="entry name" value="HMA"/>
    <property type="match status" value="1"/>
</dbReference>
<feature type="transmembrane region" description="Helical" evidence="9">
    <location>
        <begin position="293"/>
        <end position="312"/>
    </location>
</feature>
<proteinExistence type="inferred from homology"/>
<feature type="region of interest" description="Disordered" evidence="8">
    <location>
        <begin position="463"/>
        <end position="522"/>
    </location>
</feature>
<dbReference type="GO" id="GO:0022857">
    <property type="term" value="F:transmembrane transporter activity"/>
    <property type="evidence" value="ECO:0007669"/>
    <property type="project" value="TreeGrafter"/>
</dbReference>
<sequence>MSRIIGAKRGDKAKLLALTRTSSVGHLPSGGEPALKVTVLEVYGMCCQSEVSLVQKKLGILPGVQSVRVNLMLRQVAVTHEPNEGLPERLVRTLNWALLDAHILTDGGGGGTLLRRGRPTGLGLLLAGCTLLFAVSFGTWGRVARGGEAGPWYEDPFSYFALACAALGAPLLLARAAASLVYEGRLNMLVAVAGALGLRQLWEGAAIVFFFVLSEAVQKWCVHHTARQAGALGGLLPAEAAAVSVPGGPDKPIDAVAAVVREETRLACARLLTRAACEVGGRREQLLEAFAKWYLVLLVSAAALVAIVPMAWCEWSGGDGGGDLVGTANHTHVGVLVKSSRQLELLAAVRTLAMDKTGTLTEGRFRFHRMVEWSEAVVGEAAGSTERVVKLAASVESLSSHPVAAAFLDFAQSLGAEPEAVEGFATIEGEGVSGSVGGVQVHVGSEVLARRVLATSAATARRAAPAASGIEAGGGAAGGAAPTRTGTMADTTAPAGASTRMATTAPAAASTRMATTAPAAASTRMATTAPAAASTRMATTAPAAASTRMATMTLASVATRATAVAGTITATAAAAAAAGTITATAASASR</sequence>
<dbReference type="PaxDb" id="2903-EOD33327"/>
<dbReference type="SUPFAM" id="SSF55008">
    <property type="entry name" value="HMA, heavy metal-associated domain"/>
    <property type="match status" value="1"/>
</dbReference>
<evidence type="ECO:0000256" key="7">
    <source>
        <dbReference type="ARBA" id="ARBA00023136"/>
    </source>
</evidence>
<evidence type="ECO:0000256" key="2">
    <source>
        <dbReference type="ARBA" id="ARBA00006024"/>
    </source>
</evidence>
<dbReference type="InterPro" id="IPR051014">
    <property type="entry name" value="Cation_Transport_ATPase_IB"/>
</dbReference>
<name>A0A0D3KC42_EMIH1</name>
<protein>
    <recommendedName>
        <fullName evidence="10">HMA domain-containing protein</fullName>
    </recommendedName>
</protein>
<keyword evidence="4" id="KW-0547">Nucleotide-binding</keyword>
<reference evidence="12" key="1">
    <citation type="journal article" date="2013" name="Nature">
        <title>Pan genome of the phytoplankton Emiliania underpins its global distribution.</title>
        <authorList>
            <person name="Read B.A."/>
            <person name="Kegel J."/>
            <person name="Klute M.J."/>
            <person name="Kuo A."/>
            <person name="Lefebvre S.C."/>
            <person name="Maumus F."/>
            <person name="Mayer C."/>
            <person name="Miller J."/>
            <person name="Monier A."/>
            <person name="Salamov A."/>
            <person name="Young J."/>
            <person name="Aguilar M."/>
            <person name="Claverie J.M."/>
            <person name="Frickenhaus S."/>
            <person name="Gonzalez K."/>
            <person name="Herman E.K."/>
            <person name="Lin Y.C."/>
            <person name="Napier J."/>
            <person name="Ogata H."/>
            <person name="Sarno A.F."/>
            <person name="Shmutz J."/>
            <person name="Schroeder D."/>
            <person name="de Vargas C."/>
            <person name="Verret F."/>
            <person name="von Dassow P."/>
            <person name="Valentin K."/>
            <person name="Van de Peer Y."/>
            <person name="Wheeler G."/>
            <person name="Dacks J.B."/>
            <person name="Delwiche C.F."/>
            <person name="Dyhrman S.T."/>
            <person name="Glockner G."/>
            <person name="John U."/>
            <person name="Richards T."/>
            <person name="Worden A.Z."/>
            <person name="Zhang X."/>
            <person name="Grigoriev I.V."/>
            <person name="Allen A.E."/>
            <person name="Bidle K."/>
            <person name="Borodovsky M."/>
            <person name="Bowler C."/>
            <person name="Brownlee C."/>
            <person name="Cock J.M."/>
            <person name="Elias M."/>
            <person name="Gladyshev V.N."/>
            <person name="Groth M."/>
            <person name="Guda C."/>
            <person name="Hadaegh A."/>
            <person name="Iglesias-Rodriguez M.D."/>
            <person name="Jenkins J."/>
            <person name="Jones B.M."/>
            <person name="Lawson T."/>
            <person name="Leese F."/>
            <person name="Lindquist E."/>
            <person name="Lobanov A."/>
            <person name="Lomsadze A."/>
            <person name="Malik S.B."/>
            <person name="Marsh M.E."/>
            <person name="Mackinder L."/>
            <person name="Mock T."/>
            <person name="Mueller-Roeber B."/>
            <person name="Pagarete A."/>
            <person name="Parker M."/>
            <person name="Probert I."/>
            <person name="Quesneville H."/>
            <person name="Raines C."/>
            <person name="Rensing S.A."/>
            <person name="Riano-Pachon D.M."/>
            <person name="Richier S."/>
            <person name="Rokitta S."/>
            <person name="Shiraiwa Y."/>
            <person name="Soanes D.M."/>
            <person name="van der Giezen M."/>
            <person name="Wahlund T.M."/>
            <person name="Williams B."/>
            <person name="Wilson W."/>
            <person name="Wolfe G."/>
            <person name="Wurch L.L."/>
        </authorList>
    </citation>
    <scope>NUCLEOTIDE SEQUENCE</scope>
</reference>
<evidence type="ECO:0000256" key="4">
    <source>
        <dbReference type="ARBA" id="ARBA00022741"/>
    </source>
</evidence>
<dbReference type="GO" id="GO:0005524">
    <property type="term" value="F:ATP binding"/>
    <property type="evidence" value="ECO:0007669"/>
    <property type="project" value="UniProtKB-KW"/>
</dbReference>